<name>A0A174DDW6_9FIRM</name>
<dbReference type="PIRSF" id="PIRSF015592">
    <property type="entry name" value="Prld-crbxl_pptds"/>
    <property type="match status" value="1"/>
</dbReference>
<evidence type="ECO:0000256" key="2">
    <source>
        <dbReference type="ARBA" id="ARBA00002280"/>
    </source>
</evidence>
<dbReference type="HAMAP" id="MF_00417">
    <property type="entry name" value="Pyrrolid_peptidase"/>
    <property type="match status" value="1"/>
</dbReference>
<evidence type="ECO:0000256" key="6">
    <source>
        <dbReference type="ARBA" id="ARBA00022670"/>
    </source>
</evidence>
<dbReference type="InterPro" id="IPR036440">
    <property type="entry name" value="Peptidase_C15-like_sf"/>
</dbReference>
<evidence type="ECO:0000313" key="13">
    <source>
        <dbReference type="Proteomes" id="UP000095651"/>
    </source>
</evidence>
<dbReference type="InterPro" id="IPR033693">
    <property type="entry name" value="PGPEP1_Glu_AS"/>
</dbReference>
<keyword evidence="6 9" id="KW-0645">Protease</keyword>
<feature type="active site" evidence="9 11">
    <location>
        <position position="159"/>
    </location>
</feature>
<keyword evidence="5 9" id="KW-0963">Cytoplasm</keyword>
<keyword evidence="8 9" id="KW-0788">Thiol protease</keyword>
<dbReference type="InterPro" id="IPR033694">
    <property type="entry name" value="PGPEP1_Cys_AS"/>
</dbReference>
<organism evidence="12 13">
    <name type="scientific">Hungatella hathewayi</name>
    <dbReference type="NCBI Taxonomy" id="154046"/>
    <lineage>
        <taxon>Bacteria</taxon>
        <taxon>Bacillati</taxon>
        <taxon>Bacillota</taxon>
        <taxon>Clostridia</taxon>
        <taxon>Lachnospirales</taxon>
        <taxon>Lachnospiraceae</taxon>
        <taxon>Hungatella</taxon>
    </lineage>
</organism>
<keyword evidence="7 9" id="KW-0378">Hydrolase</keyword>
<protein>
    <recommendedName>
        <fullName evidence="9">Pyrrolidone-carboxylate peptidase</fullName>
        <ecNumber evidence="9">3.4.19.3</ecNumber>
    </recommendedName>
    <alternativeName>
        <fullName evidence="9">5-oxoprolyl-peptidase</fullName>
    </alternativeName>
    <alternativeName>
        <fullName evidence="9">Pyroglutamyl-peptidase I</fullName>
        <shortName evidence="9">PGP-I</shortName>
        <shortName evidence="9">Pyrase</shortName>
    </alternativeName>
</protein>
<proteinExistence type="inferred from homology"/>
<evidence type="ECO:0000256" key="5">
    <source>
        <dbReference type="ARBA" id="ARBA00022490"/>
    </source>
</evidence>
<dbReference type="SUPFAM" id="SSF53182">
    <property type="entry name" value="Pyrrolidone carboxyl peptidase (pyroglutamate aminopeptidase)"/>
    <property type="match status" value="1"/>
</dbReference>
<dbReference type="PANTHER" id="PTHR23402:SF1">
    <property type="entry name" value="PYROGLUTAMYL-PEPTIDASE I"/>
    <property type="match status" value="1"/>
</dbReference>
<dbReference type="FunFam" id="3.40.630.20:FF:000001">
    <property type="entry name" value="Pyrrolidone-carboxylate peptidase"/>
    <property type="match status" value="1"/>
</dbReference>
<dbReference type="GO" id="GO:0006508">
    <property type="term" value="P:proteolysis"/>
    <property type="evidence" value="ECO:0007669"/>
    <property type="project" value="UniProtKB-KW"/>
</dbReference>
<dbReference type="Pfam" id="PF01470">
    <property type="entry name" value="Peptidase_C15"/>
    <property type="match status" value="1"/>
</dbReference>
<dbReference type="PROSITE" id="PS01334">
    <property type="entry name" value="PYRASE_CYS"/>
    <property type="match status" value="1"/>
</dbReference>
<dbReference type="PROSITE" id="PS01333">
    <property type="entry name" value="PYRASE_GLU"/>
    <property type="match status" value="1"/>
</dbReference>
<comment type="similarity">
    <text evidence="4 9">Belongs to the peptidase C15 family.</text>
</comment>
<dbReference type="NCBIfam" id="NF009676">
    <property type="entry name" value="PRK13197.1"/>
    <property type="match status" value="1"/>
</dbReference>
<dbReference type="PANTHER" id="PTHR23402">
    <property type="entry name" value="PROTEASE FAMILY C15 PYROGLUTAMYL-PEPTIDASE I-RELATED"/>
    <property type="match status" value="1"/>
</dbReference>
<accession>A0A174DDW6</accession>
<comment type="subunit">
    <text evidence="9">Homotetramer.</text>
</comment>
<evidence type="ECO:0000256" key="1">
    <source>
        <dbReference type="ARBA" id="ARBA00001770"/>
    </source>
</evidence>
<dbReference type="AlphaFoldDB" id="A0A174DDW6"/>
<dbReference type="InterPro" id="IPR029762">
    <property type="entry name" value="PGP-I_bact-type"/>
</dbReference>
<dbReference type="GO" id="GO:0005829">
    <property type="term" value="C:cytosol"/>
    <property type="evidence" value="ECO:0007669"/>
    <property type="project" value="InterPro"/>
</dbReference>
<dbReference type="InterPro" id="IPR000816">
    <property type="entry name" value="Peptidase_C15"/>
</dbReference>
<dbReference type="NCBIfam" id="TIGR00504">
    <property type="entry name" value="pyro_pdase"/>
    <property type="match status" value="1"/>
</dbReference>
<dbReference type="Gene3D" id="3.40.630.20">
    <property type="entry name" value="Peptidase C15, pyroglutamyl peptidase I-like"/>
    <property type="match status" value="1"/>
</dbReference>
<sequence>MIPITVSVYLKKNGENKIMKILVTGFDPFGGEKVNPAYEAVKLLPDTIHGAEIIKLEIPTVFSKCGPSVEEGIRQHQPDVVLNVGQAGGRASVTIEKVAINFADARIPDNQGEQPVDELLQSDGENAYFASLPVKAMMQNVREHGLPCSISYTAGTYVCNAVMYNVLYMCAKRYPNIRAGFIHVPYASGQVIDKAAGTPSMTLEAIEKSIEYAIEAIVDEKVADRVSAGETH</sequence>
<dbReference type="EC" id="3.4.19.3" evidence="9"/>
<evidence type="ECO:0000256" key="8">
    <source>
        <dbReference type="ARBA" id="ARBA00022807"/>
    </source>
</evidence>
<dbReference type="PRINTS" id="PR00706">
    <property type="entry name" value="PYROGLUPTASE"/>
</dbReference>
<dbReference type="Proteomes" id="UP000095651">
    <property type="component" value="Unassembled WGS sequence"/>
</dbReference>
<comment type="subcellular location">
    <subcellularLocation>
        <location evidence="3 9">Cytoplasm</location>
    </subcellularLocation>
</comment>
<comment type="catalytic activity">
    <reaction evidence="1 9 10">
        <text>Release of an N-terminal pyroglutamyl group from a polypeptide, the second amino acid generally not being Pro.</text>
        <dbReference type="EC" id="3.4.19.3"/>
    </reaction>
</comment>
<evidence type="ECO:0000256" key="9">
    <source>
        <dbReference type="HAMAP-Rule" id="MF_00417"/>
    </source>
</evidence>
<gene>
    <name evidence="9 12" type="primary">pcp</name>
    <name evidence="12" type="ORF">ERS852407_02244</name>
</gene>
<dbReference type="GO" id="GO:0016920">
    <property type="term" value="F:pyroglutamyl-peptidase activity"/>
    <property type="evidence" value="ECO:0007669"/>
    <property type="project" value="UniProtKB-UniRule"/>
</dbReference>
<evidence type="ECO:0000256" key="10">
    <source>
        <dbReference type="PROSITE-ProRule" id="PRU10076"/>
    </source>
</evidence>
<dbReference type="EMBL" id="CYZE01000004">
    <property type="protein sequence ID" value="CUO23603.1"/>
    <property type="molecule type" value="Genomic_DNA"/>
</dbReference>
<evidence type="ECO:0000313" key="12">
    <source>
        <dbReference type="EMBL" id="CUO23603.1"/>
    </source>
</evidence>
<feature type="active site" evidence="9">
    <location>
        <position position="183"/>
    </location>
</feature>
<evidence type="ECO:0000256" key="4">
    <source>
        <dbReference type="ARBA" id="ARBA00006641"/>
    </source>
</evidence>
<evidence type="ECO:0000256" key="3">
    <source>
        <dbReference type="ARBA" id="ARBA00004496"/>
    </source>
</evidence>
<dbReference type="InterPro" id="IPR016125">
    <property type="entry name" value="Peptidase_C15-like"/>
</dbReference>
<reference evidence="12 13" key="1">
    <citation type="submission" date="2015-09" db="EMBL/GenBank/DDBJ databases">
        <authorList>
            <consortium name="Pathogen Informatics"/>
        </authorList>
    </citation>
    <scope>NUCLEOTIDE SEQUENCE [LARGE SCALE GENOMIC DNA]</scope>
    <source>
        <strain evidence="12 13">2789STDY5608850</strain>
    </source>
</reference>
<comment type="function">
    <text evidence="2 9">Removes 5-oxoproline from various penultimate amino acid residues except L-proline.</text>
</comment>
<feature type="active site" evidence="9 10">
    <location>
        <position position="96"/>
    </location>
</feature>
<dbReference type="CDD" id="cd00501">
    <property type="entry name" value="Peptidase_C15"/>
    <property type="match status" value="1"/>
</dbReference>
<evidence type="ECO:0000256" key="7">
    <source>
        <dbReference type="ARBA" id="ARBA00022801"/>
    </source>
</evidence>
<evidence type="ECO:0000256" key="11">
    <source>
        <dbReference type="PROSITE-ProRule" id="PRU10077"/>
    </source>
</evidence>